<evidence type="ECO:0000256" key="6">
    <source>
        <dbReference type="SAM" id="MobiDB-lite"/>
    </source>
</evidence>
<evidence type="ECO:0000259" key="7">
    <source>
        <dbReference type="PROSITE" id="PS50600"/>
    </source>
</evidence>
<feature type="region of interest" description="Disordered" evidence="6">
    <location>
        <begin position="1"/>
        <end position="32"/>
    </location>
</feature>
<evidence type="ECO:0000313" key="8">
    <source>
        <dbReference type="EMBL" id="KAL3350314.1"/>
    </source>
</evidence>
<dbReference type="InterPro" id="IPR038765">
    <property type="entry name" value="Papain-like_cys_pep_sf"/>
</dbReference>
<evidence type="ECO:0000313" key="9">
    <source>
        <dbReference type="Proteomes" id="UP001627284"/>
    </source>
</evidence>
<gene>
    <name evidence="8" type="ORF">AABB24_023020</name>
</gene>
<dbReference type="PANTHER" id="PTHR47764">
    <property type="entry name" value="UBIQUITIN-LIKE-SPECIFIC PROTEASE 2B-RELATED"/>
    <property type="match status" value="1"/>
</dbReference>
<reference evidence="8 9" key="1">
    <citation type="submission" date="2024-05" db="EMBL/GenBank/DDBJ databases">
        <title>De novo assembly of an allotetraploid wild potato.</title>
        <authorList>
            <person name="Hosaka A.J."/>
        </authorList>
    </citation>
    <scope>NUCLEOTIDE SEQUENCE [LARGE SCALE GENOMIC DNA]</scope>
    <source>
        <tissue evidence="8">Young leaves</tissue>
    </source>
</reference>
<feature type="domain" description="Ubiquitin-like protease family profile" evidence="7">
    <location>
        <begin position="376"/>
        <end position="570"/>
    </location>
</feature>
<feature type="non-terminal residue" evidence="8">
    <location>
        <position position="1"/>
    </location>
</feature>
<dbReference type="Proteomes" id="UP001627284">
    <property type="component" value="Unassembled WGS sequence"/>
</dbReference>
<evidence type="ECO:0000256" key="1">
    <source>
        <dbReference type="ARBA" id="ARBA00005234"/>
    </source>
</evidence>
<keyword evidence="9" id="KW-1185">Reference proteome</keyword>
<dbReference type="InterPro" id="IPR057375">
    <property type="entry name" value="ULP2A/B_PH"/>
</dbReference>
<evidence type="ECO:0000256" key="4">
    <source>
        <dbReference type="ARBA" id="ARBA00022801"/>
    </source>
</evidence>
<dbReference type="InterPro" id="IPR003653">
    <property type="entry name" value="Peptidase_C48_C"/>
</dbReference>
<evidence type="ECO:0000256" key="5">
    <source>
        <dbReference type="ARBA" id="ARBA00057729"/>
    </source>
</evidence>
<evidence type="ECO:0000256" key="3">
    <source>
        <dbReference type="ARBA" id="ARBA00022786"/>
    </source>
</evidence>
<keyword evidence="3" id="KW-0833">Ubl conjugation pathway</keyword>
<dbReference type="Pfam" id="PF02902">
    <property type="entry name" value="Peptidase_C48"/>
    <property type="match status" value="1"/>
</dbReference>
<dbReference type="Pfam" id="PF25352">
    <property type="entry name" value="PH_ULP"/>
    <property type="match status" value="1"/>
</dbReference>
<dbReference type="AlphaFoldDB" id="A0ABD2T2D5"/>
<dbReference type="EMBL" id="JBJKTR010000013">
    <property type="protein sequence ID" value="KAL3350314.1"/>
    <property type="molecule type" value="Genomic_DNA"/>
</dbReference>
<feature type="compositionally biased region" description="Basic residues" evidence="6">
    <location>
        <begin position="18"/>
        <end position="27"/>
    </location>
</feature>
<dbReference type="PANTHER" id="PTHR47764:SF2">
    <property type="entry name" value="UBIQUITIN-LIKE PROTEASE FAMILY PROFILE DOMAIN-CONTAINING PROTEIN"/>
    <property type="match status" value="1"/>
</dbReference>
<evidence type="ECO:0000256" key="2">
    <source>
        <dbReference type="ARBA" id="ARBA00022670"/>
    </source>
</evidence>
<dbReference type="GO" id="GO:0008233">
    <property type="term" value="F:peptidase activity"/>
    <property type="evidence" value="ECO:0007669"/>
    <property type="project" value="UniProtKB-KW"/>
</dbReference>
<comment type="caution">
    <text evidence="8">The sequence shown here is derived from an EMBL/GenBank/DDBJ whole genome shotgun (WGS) entry which is preliminary data.</text>
</comment>
<dbReference type="GO" id="GO:0006508">
    <property type="term" value="P:proteolysis"/>
    <property type="evidence" value="ECO:0007669"/>
    <property type="project" value="UniProtKB-KW"/>
</dbReference>
<proteinExistence type="inferred from homology"/>
<name>A0ABD2T2D5_9SOLN</name>
<dbReference type="FunFam" id="3.30.310.130:FF:000006">
    <property type="entry name" value="Probable ubiquitin-like-specific protease 2B"/>
    <property type="match status" value="1"/>
</dbReference>
<comment type="similarity">
    <text evidence="1">Belongs to the peptidase C48 family.</text>
</comment>
<feature type="compositionally biased region" description="Polar residues" evidence="6">
    <location>
        <begin position="1"/>
        <end position="17"/>
    </location>
</feature>
<dbReference type="Gene3D" id="1.10.418.20">
    <property type="match status" value="1"/>
</dbReference>
<accession>A0ABD2T2D5</accession>
<sequence>PPTSVNFSDDPSSIMTKTRSKNRRNPSKNHDLSVFDFSSEDERIEKSSKKLLQTFKIQKPNKFQSPVNKYCFLRCFAGEISSTQNDPVIEILHIDDSDDVAEKKILESGSTVASRTSNLKRSTDDWLCHLESKCDTSGAKSHITRVKTPECSITDGKNFGRRDFADNEPVILDLDDATEVESSKAPCCLLENKGSGNQQELMQSPNLCDTKVPVVVKPDHIMYEDTYSTSSILTFSCSSIKLEGSFGMKLPFTSEWTLCDIITINSEWCKSVETALMELYLKSKDSDVANTDNESSGAIVLTFALFDPDWSEIQEAIKMLNVRYKDKWNNITALDPTRSYSPFFGRKSISVEEHDHPNSRDNFEEIIFPEGDPDAVSISKRDVDLLKPKTFVNDTIIDFYIMYLKNKMNLEEKDRFHFFNSFFFRKLADLDRDPSKACEGRAAFLRVRRWTTKVNLFGKDFIFIPVNFSLHWSLIVICHPGEVVTFREEEMEKSSRVPCILHMDSIRGSHKGLKNLIQSYLLEEWKERHKEVGEDVAKKFSSLPFVRLELPQQENSFDCGLFLLHYVELFLEQAPINFKLSLISASSKFLSESWFSTEDVDCKREYIKRLICEITRSRAQKVSPADFDDNSSLNCLGEENTSLSLLQETCNAREASHADDLRSREDELPTLSPVANLIRGFKSAGVSEVVSRDLSRPPDSAKSLTYDSCRLYGQKASLNPFRNVMSPIEEETIEEQMTVSPAMKSRRQPVEHFAAAHASSFLRSETLFLGRNASSLDAEKMNPGCRSSSGCGYPNSIEIHHEEDLRAKIEEVSDPDAAKYNLPTSPEELAGFIVLDSQEENEIHDWNGLENNLPNTSALCHREVNSSDIYVYKVNEMIPSSQLVEQSAKKPRHVPEDLEVSSSGTGINQIVLSSTSSEELASCFVQDSEVNSKLCTEAINLKPERGSEKKPFVGKRRHLFRHPRRVSIDLS</sequence>
<protein>
    <recommendedName>
        <fullName evidence="7">Ubiquitin-like protease family profile domain-containing protein</fullName>
    </recommendedName>
</protein>
<organism evidence="8 9">
    <name type="scientific">Solanum stoloniferum</name>
    <dbReference type="NCBI Taxonomy" id="62892"/>
    <lineage>
        <taxon>Eukaryota</taxon>
        <taxon>Viridiplantae</taxon>
        <taxon>Streptophyta</taxon>
        <taxon>Embryophyta</taxon>
        <taxon>Tracheophyta</taxon>
        <taxon>Spermatophyta</taxon>
        <taxon>Magnoliopsida</taxon>
        <taxon>eudicotyledons</taxon>
        <taxon>Gunneridae</taxon>
        <taxon>Pentapetalae</taxon>
        <taxon>asterids</taxon>
        <taxon>lamiids</taxon>
        <taxon>Solanales</taxon>
        <taxon>Solanaceae</taxon>
        <taxon>Solanoideae</taxon>
        <taxon>Solaneae</taxon>
        <taxon>Solanum</taxon>
    </lineage>
</organism>
<dbReference type="SUPFAM" id="SSF54001">
    <property type="entry name" value="Cysteine proteinases"/>
    <property type="match status" value="1"/>
</dbReference>
<dbReference type="PROSITE" id="PS50600">
    <property type="entry name" value="ULP_PROTEASE"/>
    <property type="match status" value="1"/>
</dbReference>
<keyword evidence="4" id="KW-0378">Hydrolase</keyword>
<dbReference type="Gene3D" id="3.30.310.130">
    <property type="entry name" value="Ubiquitin-related"/>
    <property type="match status" value="1"/>
</dbReference>
<keyword evidence="2" id="KW-0645">Protease</keyword>
<comment type="function">
    <text evidence="5">Protease that catalyzes two essential functions in the SUMO pathway: processing of full-length SUMOs to their mature forms and deconjugation of SUMO from targeted proteins.</text>
</comment>